<protein>
    <submittedName>
        <fullName evidence="2">Alpha/beta hydrolase</fullName>
    </submittedName>
</protein>
<keyword evidence="3" id="KW-1185">Reference proteome</keyword>
<evidence type="ECO:0000259" key="1">
    <source>
        <dbReference type="Pfam" id="PF12697"/>
    </source>
</evidence>
<dbReference type="InterPro" id="IPR000073">
    <property type="entry name" value="AB_hydrolase_1"/>
</dbReference>
<comment type="caution">
    <text evidence="2">The sequence shown here is derived from an EMBL/GenBank/DDBJ whole genome shotgun (WGS) entry which is preliminary data.</text>
</comment>
<dbReference type="Proteomes" id="UP000219947">
    <property type="component" value="Unassembled WGS sequence"/>
</dbReference>
<dbReference type="AlphaFoldDB" id="A0A2A8D7R5"/>
<evidence type="ECO:0000313" key="3">
    <source>
        <dbReference type="Proteomes" id="UP000219947"/>
    </source>
</evidence>
<dbReference type="EMBL" id="PDEV01000001">
    <property type="protein sequence ID" value="PEN16914.1"/>
    <property type="molecule type" value="Genomic_DNA"/>
</dbReference>
<dbReference type="InterPro" id="IPR029058">
    <property type="entry name" value="AB_hydrolase_fold"/>
</dbReference>
<keyword evidence="2" id="KW-0378">Hydrolase</keyword>
<evidence type="ECO:0000313" key="2">
    <source>
        <dbReference type="EMBL" id="PEN16914.1"/>
    </source>
</evidence>
<dbReference type="GO" id="GO:0016787">
    <property type="term" value="F:hydrolase activity"/>
    <property type="evidence" value="ECO:0007669"/>
    <property type="project" value="UniProtKB-KW"/>
</dbReference>
<dbReference type="Gene3D" id="3.40.50.1820">
    <property type="entry name" value="alpha/beta hydrolase"/>
    <property type="match status" value="1"/>
</dbReference>
<sequence>MSITYFTGGYAQAPVQTLTTTKGQSFAYRALGTPGSVPIIALVHLAANLDNWDPQLLDLLAAERPIIAVDYAGVGKSTGTAGTTVKNMAEGIIEFLDAAGLTTVDLFGLSLGGFVVQQLLLDAPHRFRKAILAGTGPAGGVGITRVPLLTFQAMLRSFIKRRDPKYYLFFPESAWDKADKFFDRISSFAHPDTPIRVPSFLRQLRAVYAWGKQSPQDLSNIKHPVLVVNGDHDVMVPSANTTDLAARIPNAVEVDLYPGAGHGAIFQEPVIFAEQVQNFL</sequence>
<proteinExistence type="predicted"/>
<dbReference type="RefSeq" id="WP_098042285.1">
    <property type="nucleotide sequence ID" value="NZ_PDEV01000001.1"/>
</dbReference>
<feature type="domain" description="AB hydrolase-1" evidence="1">
    <location>
        <begin position="51"/>
        <end position="274"/>
    </location>
</feature>
<dbReference type="SUPFAM" id="SSF53474">
    <property type="entry name" value="alpha/beta-Hydrolases"/>
    <property type="match status" value="1"/>
</dbReference>
<dbReference type="PANTHER" id="PTHR43433">
    <property type="entry name" value="HYDROLASE, ALPHA/BETA FOLD FAMILY PROTEIN"/>
    <property type="match status" value="1"/>
</dbReference>
<dbReference type="InterPro" id="IPR050471">
    <property type="entry name" value="AB_hydrolase"/>
</dbReference>
<accession>A0A2A8D7R5</accession>
<dbReference type="Pfam" id="PF12697">
    <property type="entry name" value="Abhydrolase_6"/>
    <property type="match status" value="1"/>
</dbReference>
<reference evidence="2" key="1">
    <citation type="submission" date="2017-10" db="EMBL/GenBank/DDBJ databases">
        <title>Kefir isolates.</title>
        <authorList>
            <person name="Kim Y."/>
            <person name="Blasche S."/>
        </authorList>
    </citation>
    <scope>NUCLEOTIDE SEQUENCE [LARGE SCALE GENOMIC DNA]</scope>
    <source>
        <strain evidence="2">OG2-2</strain>
    </source>
</reference>
<dbReference type="PANTHER" id="PTHR43433:SF10">
    <property type="entry name" value="AB HYDROLASE-1 DOMAIN-CONTAINING PROTEIN"/>
    <property type="match status" value="1"/>
</dbReference>
<gene>
    <name evidence="2" type="ORF">CRM92_02450</name>
</gene>
<name>A0A2A8D7R5_9MICC</name>
<dbReference type="PRINTS" id="PR00111">
    <property type="entry name" value="ABHYDROLASE"/>
</dbReference>
<organism evidence="2 3">
    <name type="scientific">Rothia dentocariosa</name>
    <dbReference type="NCBI Taxonomy" id="2047"/>
    <lineage>
        <taxon>Bacteria</taxon>
        <taxon>Bacillati</taxon>
        <taxon>Actinomycetota</taxon>
        <taxon>Actinomycetes</taxon>
        <taxon>Micrococcales</taxon>
        <taxon>Micrococcaceae</taxon>
        <taxon>Rothia</taxon>
    </lineage>
</organism>